<evidence type="ECO:0000256" key="1">
    <source>
        <dbReference type="PROSITE-ProRule" id="PRU00339"/>
    </source>
</evidence>
<dbReference type="Pfam" id="PF13560">
    <property type="entry name" value="HTH_31"/>
    <property type="match status" value="1"/>
</dbReference>
<evidence type="ECO:0000259" key="2">
    <source>
        <dbReference type="PROSITE" id="PS50943"/>
    </source>
</evidence>
<dbReference type="PANTHER" id="PTHR47691:SF3">
    <property type="entry name" value="HTH-TYPE TRANSCRIPTIONAL REGULATOR RV0890C-RELATED"/>
    <property type="match status" value="1"/>
</dbReference>
<proteinExistence type="predicted"/>
<dbReference type="PANTHER" id="PTHR47691">
    <property type="entry name" value="REGULATOR-RELATED"/>
    <property type="match status" value="1"/>
</dbReference>
<dbReference type="Gene3D" id="1.10.8.430">
    <property type="entry name" value="Helical domain of apoptotic protease-activating factors"/>
    <property type="match status" value="1"/>
</dbReference>
<dbReference type="Proteomes" id="UP000741013">
    <property type="component" value="Unassembled WGS sequence"/>
</dbReference>
<accession>A0ABS4PUD4</accession>
<dbReference type="InterPro" id="IPR011990">
    <property type="entry name" value="TPR-like_helical_dom_sf"/>
</dbReference>
<feature type="domain" description="HTH cro/C1-type" evidence="2">
    <location>
        <begin position="11"/>
        <end position="51"/>
    </location>
</feature>
<keyword evidence="1" id="KW-0802">TPR repeat</keyword>
<dbReference type="InterPro" id="IPR027417">
    <property type="entry name" value="P-loop_NTPase"/>
</dbReference>
<dbReference type="PROSITE" id="PS50943">
    <property type="entry name" value="HTH_CROC1"/>
    <property type="match status" value="1"/>
</dbReference>
<dbReference type="EMBL" id="JAGGMS010000001">
    <property type="protein sequence ID" value="MBP2183042.1"/>
    <property type="molecule type" value="Genomic_DNA"/>
</dbReference>
<evidence type="ECO:0000313" key="4">
    <source>
        <dbReference type="Proteomes" id="UP000741013"/>
    </source>
</evidence>
<evidence type="ECO:0000313" key="3">
    <source>
        <dbReference type="EMBL" id="MBP2183042.1"/>
    </source>
</evidence>
<dbReference type="Gene3D" id="1.10.260.40">
    <property type="entry name" value="lambda repressor-like DNA-binding domains"/>
    <property type="match status" value="1"/>
</dbReference>
<sequence length="731" mass="79140">MAGDPAFGAELRRLRQAAGLSLTELASRVHYSKGYLSKVETGVANPNTALAALCDTELGSGGTLAALVPIAAPPESALSTLPPATAQFVGRTTELASIEAALREPVFGGPSVCVVHGMAGVGKTALALRAAHRIQGDFAGGTLFLDLRGHTPGAAPVSAGEALDRFLRLLGVRGERIPAHTDDRAALFRDRTRGRALLLVLDNARSAEQVRLLVPAEQACRVLVTSRHHLAALDEASHVALDLPSPDEAAALFRAVCARDETSPEVDSVVERCGRLPLAVRIAAAKLRSRPSWRVADLNRRLADEPARIAALDDGERDVAAAFRVSYDDLPAPRRRLLALLTLYPGADLGHWCAAALAGGEVEDALEHLLASNLLSELDGRYRMHDLLRTFVRAQAETEISDRERDAALLRLLEAALFSAVRADQFIAPQRFRPDFAFTDKPREPEIHDEAGAISWLREEWPHLVALCLLAGDRGFHSHCWKLAFTLRGYFFLAKLWDPWLRTCKRAAASAHADGDAWAEATTLNNLGMAFSDRGDLDDAADSYRRALALYSRLDDQHGVHTGLSNLAWVEHYRGNHDAALDGLRTARDFYQRTGSDRNAAITTRGLAIVKTALADYAGALGDLAFALSVFDRLGLDMDAAMALNAEARIHHLTGHLTEASATYLAARDRSLECGSTYEAARAETGLGNVAHDDRRPKDAADHWTRAADLHPTLDPVMVPEAHTHQTTQTP</sequence>
<dbReference type="InterPro" id="IPR041664">
    <property type="entry name" value="AAA_16"/>
</dbReference>
<organism evidence="3 4">
    <name type="scientific">Amycolatopsis magusensis</name>
    <dbReference type="NCBI Taxonomy" id="882444"/>
    <lineage>
        <taxon>Bacteria</taxon>
        <taxon>Bacillati</taxon>
        <taxon>Actinomycetota</taxon>
        <taxon>Actinomycetes</taxon>
        <taxon>Pseudonocardiales</taxon>
        <taxon>Pseudonocardiaceae</taxon>
        <taxon>Amycolatopsis</taxon>
    </lineage>
</organism>
<dbReference type="InterPro" id="IPR010982">
    <property type="entry name" value="Lambda_DNA-bd_dom_sf"/>
</dbReference>
<protein>
    <submittedName>
        <fullName evidence="3">Tetratricopeptide (TPR) repeat protein/DNA-binding XRE family transcriptional regulator</fullName>
    </submittedName>
</protein>
<dbReference type="RefSeq" id="WP_209666258.1">
    <property type="nucleotide sequence ID" value="NZ_JAGGMS010000001.1"/>
</dbReference>
<dbReference type="InterPro" id="IPR001387">
    <property type="entry name" value="Cro/C1-type_HTH"/>
</dbReference>
<dbReference type="Gene3D" id="3.40.50.300">
    <property type="entry name" value="P-loop containing nucleotide triphosphate hydrolases"/>
    <property type="match status" value="1"/>
</dbReference>
<reference evidence="3 4" key="1">
    <citation type="submission" date="2021-03" db="EMBL/GenBank/DDBJ databases">
        <title>Sequencing the genomes of 1000 actinobacteria strains.</title>
        <authorList>
            <person name="Klenk H.-P."/>
        </authorList>
    </citation>
    <scope>NUCLEOTIDE SEQUENCE [LARGE SCALE GENOMIC DNA]</scope>
    <source>
        <strain evidence="3 4">DSM 45510</strain>
    </source>
</reference>
<dbReference type="Pfam" id="PF13191">
    <property type="entry name" value="AAA_16"/>
    <property type="match status" value="1"/>
</dbReference>
<name>A0ABS4PUD4_9PSEU</name>
<dbReference type="SUPFAM" id="SSF52540">
    <property type="entry name" value="P-loop containing nucleoside triphosphate hydrolases"/>
    <property type="match status" value="1"/>
</dbReference>
<feature type="repeat" description="TPR" evidence="1">
    <location>
        <begin position="521"/>
        <end position="554"/>
    </location>
</feature>
<dbReference type="SUPFAM" id="SSF48452">
    <property type="entry name" value="TPR-like"/>
    <property type="match status" value="2"/>
</dbReference>
<dbReference type="Gene3D" id="1.25.40.10">
    <property type="entry name" value="Tetratricopeptide repeat domain"/>
    <property type="match status" value="2"/>
</dbReference>
<dbReference type="PRINTS" id="PR00364">
    <property type="entry name" value="DISEASERSIST"/>
</dbReference>
<dbReference type="InterPro" id="IPR042197">
    <property type="entry name" value="Apaf_helical"/>
</dbReference>
<dbReference type="SUPFAM" id="SSF47413">
    <property type="entry name" value="lambda repressor-like DNA-binding domains"/>
    <property type="match status" value="1"/>
</dbReference>
<dbReference type="CDD" id="cd00093">
    <property type="entry name" value="HTH_XRE"/>
    <property type="match status" value="1"/>
</dbReference>
<dbReference type="PROSITE" id="PS50005">
    <property type="entry name" value="TPR"/>
    <property type="match status" value="1"/>
</dbReference>
<dbReference type="Pfam" id="PF13424">
    <property type="entry name" value="TPR_12"/>
    <property type="match status" value="1"/>
</dbReference>
<keyword evidence="4" id="KW-1185">Reference proteome</keyword>
<dbReference type="SMART" id="SM00530">
    <property type="entry name" value="HTH_XRE"/>
    <property type="match status" value="1"/>
</dbReference>
<dbReference type="InterPro" id="IPR019734">
    <property type="entry name" value="TPR_rpt"/>
</dbReference>
<gene>
    <name evidence="3" type="ORF">JOM49_004568</name>
</gene>
<dbReference type="SMART" id="SM00028">
    <property type="entry name" value="TPR"/>
    <property type="match status" value="4"/>
</dbReference>
<comment type="caution">
    <text evidence="3">The sequence shown here is derived from an EMBL/GenBank/DDBJ whole genome shotgun (WGS) entry which is preliminary data.</text>
</comment>